<sequence>MRFTFATTVLSLASVAIAIPTEMGVFARDSVPTCSEGLSIHCCQNAPASSTGLIGSLLDFDCTNVVVQVLLGGILGGESSTCDGGQFACCNISDSPTTGGISILSNDCILQNVSL</sequence>
<reference evidence="2 3" key="1">
    <citation type="submission" date="2019-06" db="EMBL/GenBank/DDBJ databases">
        <title>Genome Sequence of the Brown Rot Fungal Pathogen Monilinia laxa.</title>
        <authorList>
            <person name="De Miccolis Angelini R.M."/>
            <person name="Landi L."/>
            <person name="Abate D."/>
            <person name="Pollastro S."/>
            <person name="Romanazzi G."/>
            <person name="Faretra F."/>
        </authorList>
    </citation>
    <scope>NUCLEOTIDE SEQUENCE [LARGE SCALE GENOMIC DNA]</scope>
    <source>
        <strain evidence="2 3">Mlax316</strain>
    </source>
</reference>
<keyword evidence="1" id="KW-0732">Signal</keyword>
<gene>
    <name evidence="2" type="ORF">EYC80_007334</name>
</gene>
<accession>A0A5N6JVU4</accession>
<organism evidence="2 3">
    <name type="scientific">Monilinia laxa</name>
    <name type="common">Brown rot fungus</name>
    <name type="synonym">Sclerotinia laxa</name>
    <dbReference type="NCBI Taxonomy" id="61186"/>
    <lineage>
        <taxon>Eukaryota</taxon>
        <taxon>Fungi</taxon>
        <taxon>Dikarya</taxon>
        <taxon>Ascomycota</taxon>
        <taxon>Pezizomycotina</taxon>
        <taxon>Leotiomycetes</taxon>
        <taxon>Helotiales</taxon>
        <taxon>Sclerotiniaceae</taxon>
        <taxon>Monilinia</taxon>
    </lineage>
</organism>
<evidence type="ECO:0000256" key="1">
    <source>
        <dbReference type="SAM" id="SignalP"/>
    </source>
</evidence>
<evidence type="ECO:0008006" key="4">
    <source>
        <dbReference type="Google" id="ProtNLM"/>
    </source>
</evidence>
<protein>
    <recommendedName>
        <fullName evidence="4">Hydrophobin</fullName>
    </recommendedName>
</protein>
<dbReference type="EMBL" id="VIGI01000012">
    <property type="protein sequence ID" value="KAB8292970.1"/>
    <property type="molecule type" value="Genomic_DNA"/>
</dbReference>
<proteinExistence type="predicted"/>
<feature type="chain" id="PRO_5025063073" description="Hydrophobin" evidence="1">
    <location>
        <begin position="19"/>
        <end position="115"/>
    </location>
</feature>
<feature type="signal peptide" evidence="1">
    <location>
        <begin position="1"/>
        <end position="18"/>
    </location>
</feature>
<evidence type="ECO:0000313" key="3">
    <source>
        <dbReference type="Proteomes" id="UP000326757"/>
    </source>
</evidence>
<dbReference type="OrthoDB" id="3513749at2759"/>
<keyword evidence="3" id="KW-1185">Reference proteome</keyword>
<dbReference type="AlphaFoldDB" id="A0A5N6JVU4"/>
<name>A0A5N6JVU4_MONLA</name>
<comment type="caution">
    <text evidence="2">The sequence shown here is derived from an EMBL/GenBank/DDBJ whole genome shotgun (WGS) entry which is preliminary data.</text>
</comment>
<dbReference type="Proteomes" id="UP000326757">
    <property type="component" value="Unassembled WGS sequence"/>
</dbReference>
<evidence type="ECO:0000313" key="2">
    <source>
        <dbReference type="EMBL" id="KAB8292970.1"/>
    </source>
</evidence>